<proteinExistence type="predicted"/>
<evidence type="ECO:0000313" key="2">
    <source>
        <dbReference type="Proteomes" id="UP000050836"/>
    </source>
</evidence>
<dbReference type="Proteomes" id="UP000050836">
    <property type="component" value="Unassembled WGS sequence"/>
</dbReference>
<evidence type="ECO:0008006" key="3">
    <source>
        <dbReference type="Google" id="ProtNLM"/>
    </source>
</evidence>
<reference evidence="1 2" key="1">
    <citation type="submission" date="2015-10" db="EMBL/GenBank/DDBJ databases">
        <title>Genome sequencing and analysis of members of genus Stenotrophomonas.</title>
        <authorList>
            <person name="Patil P.P."/>
            <person name="Midha S."/>
            <person name="Patil P.B."/>
        </authorList>
    </citation>
    <scope>NUCLEOTIDE SEQUENCE [LARGE SCALE GENOMIC DNA]</scope>
    <source>
        <strain evidence="1 2">JCM 9942</strain>
    </source>
</reference>
<organism evidence="1 2">
    <name type="scientific">Stenotrophomonas pictorum JCM 9942</name>
    <dbReference type="NCBI Taxonomy" id="1236960"/>
    <lineage>
        <taxon>Bacteria</taxon>
        <taxon>Pseudomonadati</taxon>
        <taxon>Pseudomonadota</taxon>
        <taxon>Gammaproteobacteria</taxon>
        <taxon>Lysobacterales</taxon>
        <taxon>Lysobacteraceae</taxon>
        <taxon>Stenotrophomonas</taxon>
    </lineage>
</organism>
<accession>A0A0R0AKX1</accession>
<gene>
    <name evidence="1" type="ORF">ARC78_08680</name>
</gene>
<dbReference type="EMBL" id="LLXS01000017">
    <property type="protein sequence ID" value="KRG42754.1"/>
    <property type="molecule type" value="Genomic_DNA"/>
</dbReference>
<dbReference type="AlphaFoldDB" id="A0A0R0AKX1"/>
<evidence type="ECO:0000313" key="1">
    <source>
        <dbReference type="EMBL" id="KRG42754.1"/>
    </source>
</evidence>
<keyword evidence="2" id="KW-1185">Reference proteome</keyword>
<name>A0A0R0AKX1_9GAMM</name>
<protein>
    <recommendedName>
        <fullName evidence="3">Toxin CptA</fullName>
    </recommendedName>
</protein>
<sequence>MMALGLGAAIALMDCALPRLYAAPAALCVLAVCVWSCRRELRRPPRQLLVPIAPSPVLVDGAPVTAVELLERGPLTLLRFRQGRRRSSCLFWPDTLDSGQRRELRLAVRTHAVSRDAPTVAP</sequence>
<comment type="caution">
    <text evidence="1">The sequence shown here is derived from an EMBL/GenBank/DDBJ whole genome shotgun (WGS) entry which is preliminary data.</text>
</comment>